<comment type="similarity">
    <text evidence="1">Belongs to the ABI family.</text>
</comment>
<protein>
    <recommendedName>
        <fullName evidence="5">Protein ABIL5</fullName>
    </recommendedName>
</protein>
<dbReference type="AlphaFoldDB" id="A0AAV6X0F6"/>
<sequence length="253" mass="29172">MKEGSKSKALALVDNNAKEFEFHNSVQELKNLSSQLYHAADYCEKTFVNAPHKTLGFCIVETTKEYISRAVVTIVDHLGSISTNLERCISNTNSVPETTQHRIHTLNQRIMTCQQYSLKPRFHWGAEFSRFHCRYIALPKPLTHSAVKNAVSRDSEAKSEKDNPFVTEEPLFLYTYNCKPCLVHRGLLPPAKNKFEDNKNLLLPVRDGVPRTVHSAFRFQEDQKLKRSTRNWKVLMQNKDINSLIRRGKRILS</sequence>
<proteinExistence type="inferred from homology"/>
<evidence type="ECO:0000256" key="1">
    <source>
        <dbReference type="ARBA" id="ARBA00010020"/>
    </source>
</evidence>
<dbReference type="Gene3D" id="6.10.140.1620">
    <property type="match status" value="1"/>
</dbReference>
<evidence type="ECO:0000313" key="3">
    <source>
        <dbReference type="EMBL" id="KAG8376033.1"/>
    </source>
</evidence>
<name>A0AAV6X0F6_9LAMI</name>
<evidence type="ECO:0000256" key="2">
    <source>
        <dbReference type="ARBA" id="ARBA00025223"/>
    </source>
</evidence>
<dbReference type="Proteomes" id="UP000826271">
    <property type="component" value="Unassembled WGS sequence"/>
</dbReference>
<gene>
    <name evidence="3" type="ORF">BUALT_Bualt09G0021600</name>
</gene>
<organism evidence="3 4">
    <name type="scientific">Buddleja alternifolia</name>
    <dbReference type="NCBI Taxonomy" id="168488"/>
    <lineage>
        <taxon>Eukaryota</taxon>
        <taxon>Viridiplantae</taxon>
        <taxon>Streptophyta</taxon>
        <taxon>Embryophyta</taxon>
        <taxon>Tracheophyta</taxon>
        <taxon>Spermatophyta</taxon>
        <taxon>Magnoliopsida</taxon>
        <taxon>eudicotyledons</taxon>
        <taxon>Gunneridae</taxon>
        <taxon>Pentapetalae</taxon>
        <taxon>asterids</taxon>
        <taxon>lamiids</taxon>
        <taxon>Lamiales</taxon>
        <taxon>Scrophulariaceae</taxon>
        <taxon>Buddlejeae</taxon>
        <taxon>Buddleja</taxon>
    </lineage>
</organism>
<dbReference type="PANTHER" id="PTHR10460:SF11">
    <property type="entry name" value="PROTEIN ABIL5-RELATED"/>
    <property type="match status" value="1"/>
</dbReference>
<dbReference type="PANTHER" id="PTHR10460">
    <property type="entry name" value="ABL INTERACTOR FAMILY MEMBER"/>
    <property type="match status" value="1"/>
</dbReference>
<dbReference type="InterPro" id="IPR028457">
    <property type="entry name" value="ABI"/>
</dbReference>
<comment type="function">
    <text evidence="2">Involved in regulation of actin and microtubule organization. Part of a WAVE complex that activates the Arp2/3 complex.</text>
</comment>
<keyword evidence="4" id="KW-1185">Reference proteome</keyword>
<evidence type="ECO:0000313" key="4">
    <source>
        <dbReference type="Proteomes" id="UP000826271"/>
    </source>
</evidence>
<dbReference type="EMBL" id="WHWC01000009">
    <property type="protein sequence ID" value="KAG8376033.1"/>
    <property type="molecule type" value="Genomic_DNA"/>
</dbReference>
<reference evidence="3" key="1">
    <citation type="submission" date="2019-10" db="EMBL/GenBank/DDBJ databases">
        <authorList>
            <person name="Zhang R."/>
            <person name="Pan Y."/>
            <person name="Wang J."/>
            <person name="Ma R."/>
            <person name="Yu S."/>
        </authorList>
    </citation>
    <scope>NUCLEOTIDE SEQUENCE</scope>
    <source>
        <strain evidence="3">LA-IB0</strain>
        <tissue evidence="3">Leaf</tissue>
    </source>
</reference>
<accession>A0AAV6X0F6</accession>
<comment type="caution">
    <text evidence="3">The sequence shown here is derived from an EMBL/GenBank/DDBJ whole genome shotgun (WGS) entry which is preliminary data.</text>
</comment>
<evidence type="ECO:0008006" key="5">
    <source>
        <dbReference type="Google" id="ProtNLM"/>
    </source>
</evidence>